<dbReference type="CDD" id="cd00340">
    <property type="entry name" value="GSH_Peroxidase"/>
    <property type="match status" value="1"/>
</dbReference>
<comment type="caution">
    <text evidence="7">The sequence shown here is derived from an EMBL/GenBank/DDBJ whole genome shotgun (WGS) entry which is preliminary data.</text>
</comment>
<dbReference type="PROSITE" id="PS00460">
    <property type="entry name" value="GLUTATHIONE_PEROXID_1"/>
    <property type="match status" value="1"/>
</dbReference>
<comment type="similarity">
    <text evidence="1 5">Belongs to the glutathione peroxidase family.</text>
</comment>
<dbReference type="GO" id="GO:0034599">
    <property type="term" value="P:cellular response to oxidative stress"/>
    <property type="evidence" value="ECO:0007669"/>
    <property type="project" value="TreeGrafter"/>
</dbReference>
<dbReference type="AlphaFoldDB" id="A0A437LVP9"/>
<reference evidence="7 8" key="1">
    <citation type="submission" date="2019-01" db="EMBL/GenBank/DDBJ databases">
        <authorList>
            <person name="Chen W.-M."/>
        </authorList>
    </citation>
    <scope>NUCLEOTIDE SEQUENCE [LARGE SCALE GENOMIC DNA]</scope>
    <source>
        <strain evidence="7 8">CCP-7</strain>
    </source>
</reference>
<dbReference type="SUPFAM" id="SSF52833">
    <property type="entry name" value="Thioredoxin-like"/>
    <property type="match status" value="1"/>
</dbReference>
<dbReference type="FunFam" id="3.40.30.10:FF:000010">
    <property type="entry name" value="Glutathione peroxidase"/>
    <property type="match status" value="1"/>
</dbReference>
<dbReference type="GO" id="GO:0004601">
    <property type="term" value="F:peroxidase activity"/>
    <property type="evidence" value="ECO:0007669"/>
    <property type="project" value="UniProtKB-KW"/>
</dbReference>
<evidence type="ECO:0000256" key="1">
    <source>
        <dbReference type="ARBA" id="ARBA00006926"/>
    </source>
</evidence>
<evidence type="ECO:0000313" key="7">
    <source>
        <dbReference type="EMBL" id="RVT89456.1"/>
    </source>
</evidence>
<dbReference type="InterPro" id="IPR029759">
    <property type="entry name" value="GPX_AS"/>
</dbReference>
<keyword evidence="8" id="KW-1185">Reference proteome</keyword>
<feature type="domain" description="Thioredoxin" evidence="6">
    <location>
        <begin position="1"/>
        <end position="181"/>
    </location>
</feature>
<dbReference type="PANTHER" id="PTHR11592">
    <property type="entry name" value="GLUTATHIONE PEROXIDASE"/>
    <property type="match status" value="1"/>
</dbReference>
<evidence type="ECO:0000256" key="5">
    <source>
        <dbReference type="RuleBase" id="RU000499"/>
    </source>
</evidence>
<dbReference type="PANTHER" id="PTHR11592:SF40">
    <property type="entry name" value="THIOREDOXIN_GLUTATHIONE PEROXIDASE BTUE"/>
    <property type="match status" value="1"/>
</dbReference>
<dbReference type="EMBL" id="SACN01000005">
    <property type="protein sequence ID" value="RVT89456.1"/>
    <property type="molecule type" value="Genomic_DNA"/>
</dbReference>
<keyword evidence="2 5" id="KW-0575">Peroxidase</keyword>
<dbReference type="InterPro" id="IPR013766">
    <property type="entry name" value="Thioredoxin_domain"/>
</dbReference>
<evidence type="ECO:0000256" key="4">
    <source>
        <dbReference type="PIRSR" id="PIRSR000303-1"/>
    </source>
</evidence>
<organism evidence="7 8">
    <name type="scientific">Sphingomonas crocodyli</name>
    <dbReference type="NCBI Taxonomy" id="1979270"/>
    <lineage>
        <taxon>Bacteria</taxon>
        <taxon>Pseudomonadati</taxon>
        <taxon>Pseudomonadota</taxon>
        <taxon>Alphaproteobacteria</taxon>
        <taxon>Sphingomonadales</taxon>
        <taxon>Sphingomonadaceae</taxon>
        <taxon>Sphingomonas</taxon>
    </lineage>
</organism>
<evidence type="ECO:0000256" key="2">
    <source>
        <dbReference type="ARBA" id="ARBA00022559"/>
    </source>
</evidence>
<evidence type="ECO:0000313" key="8">
    <source>
        <dbReference type="Proteomes" id="UP000282971"/>
    </source>
</evidence>
<dbReference type="PROSITE" id="PS51355">
    <property type="entry name" value="GLUTATHIONE_PEROXID_3"/>
    <property type="match status" value="1"/>
</dbReference>
<dbReference type="OrthoDB" id="9785502at2"/>
<dbReference type="PIRSF" id="PIRSF000303">
    <property type="entry name" value="Glutathion_perox"/>
    <property type="match status" value="1"/>
</dbReference>
<protein>
    <recommendedName>
        <fullName evidence="5">Glutathione peroxidase</fullName>
    </recommendedName>
</protein>
<dbReference type="Gene3D" id="3.40.30.10">
    <property type="entry name" value="Glutaredoxin"/>
    <property type="match status" value="1"/>
</dbReference>
<accession>A0A437LVP9</accession>
<dbReference type="Proteomes" id="UP000282971">
    <property type="component" value="Unassembled WGS sequence"/>
</dbReference>
<dbReference type="RefSeq" id="WP_127746546.1">
    <property type="nucleotide sequence ID" value="NZ_SACN01000005.1"/>
</dbReference>
<dbReference type="Pfam" id="PF00255">
    <property type="entry name" value="GSHPx"/>
    <property type="match status" value="1"/>
</dbReference>
<gene>
    <name evidence="7" type="ORF">EOD43_22090</name>
</gene>
<dbReference type="PRINTS" id="PR01011">
    <property type="entry name" value="GLUTPROXDASE"/>
</dbReference>
<evidence type="ECO:0000259" key="6">
    <source>
        <dbReference type="PROSITE" id="PS51352"/>
    </source>
</evidence>
<dbReference type="InterPro" id="IPR000889">
    <property type="entry name" value="Glutathione_peroxidase"/>
</dbReference>
<dbReference type="InterPro" id="IPR036249">
    <property type="entry name" value="Thioredoxin-like_sf"/>
</dbReference>
<keyword evidence="3 5" id="KW-0560">Oxidoreductase</keyword>
<name>A0A437LVP9_9SPHN</name>
<feature type="active site" evidence="4">
    <location>
        <position position="37"/>
    </location>
</feature>
<evidence type="ECO:0000256" key="3">
    <source>
        <dbReference type="ARBA" id="ARBA00023002"/>
    </source>
</evidence>
<sequence length="182" mass="20190">MATEIQQVPLKTIDGKDATLGDYAGKVLLLVNVASKCGLTPQYEGLEKLYTDYKAKGVEVLGFPANNFREQEPGSDEEIATFCTTNYGVDFPMFAKISVKGDDQHPLYQKLTSEYPSAFFKDNVFKDRLEGFGLKQDKPSDVFWNFEKFLVAKDGTVAGRFAPDIAPTDPIITDAIDKELAK</sequence>
<dbReference type="PROSITE" id="PS51352">
    <property type="entry name" value="THIOREDOXIN_2"/>
    <property type="match status" value="1"/>
</dbReference>
<proteinExistence type="inferred from homology"/>